<dbReference type="GO" id="GO:1903806">
    <property type="term" value="P:L-isoleucine import across plasma membrane"/>
    <property type="evidence" value="ECO:0007669"/>
    <property type="project" value="TreeGrafter"/>
</dbReference>
<dbReference type="Pfam" id="PF12399">
    <property type="entry name" value="BCA_ABC_TP_C"/>
    <property type="match status" value="1"/>
</dbReference>
<reference evidence="5" key="1">
    <citation type="submission" date="2022-11" db="EMBL/GenBank/DDBJ databases">
        <title>Description of Microcella daejonensis nov. sp, isolated from riverside soil.</title>
        <authorList>
            <person name="Molina K.M."/>
            <person name="Kim S.B."/>
        </authorList>
    </citation>
    <scope>NUCLEOTIDE SEQUENCE</scope>
    <source>
        <strain evidence="5">MMS21-STM12</strain>
    </source>
</reference>
<sequence length="249" mass="26210">MTPAAPLVDARGLTKRYGTLTVLSGLDLRVEAGEALGIIGPNGAGKSTLLGLLSGSVRATSGRLEYRGDDITRRPAAWRARQGIATSFQIPRPFAGMTVMENMLVAASFAGGARGSTAQTRAIEALSRTGLDAQANVAAGSLRLLDRKRLEVARALAANPRLLLLDEIAGGLTEAEVPELVELVREVLAAGVTVVWIEHVVHALTAVATRMMCLTYGEVIAVGSPDEVMANPRVKSVYLGIDPEEDEDA</sequence>
<dbReference type="GO" id="GO:0015808">
    <property type="term" value="P:L-alanine transport"/>
    <property type="evidence" value="ECO:0007669"/>
    <property type="project" value="TreeGrafter"/>
</dbReference>
<evidence type="ECO:0000313" key="6">
    <source>
        <dbReference type="Proteomes" id="UP001164706"/>
    </source>
</evidence>
<dbReference type="GO" id="GO:0005304">
    <property type="term" value="F:L-valine transmembrane transporter activity"/>
    <property type="evidence" value="ECO:0007669"/>
    <property type="project" value="TreeGrafter"/>
</dbReference>
<name>A0A9E8MJQ3_9MICO</name>
<dbReference type="RefSeq" id="WP_267780544.1">
    <property type="nucleotide sequence ID" value="NZ_CP113089.1"/>
</dbReference>
<dbReference type="AlphaFoldDB" id="A0A9E8MJQ3"/>
<proteinExistence type="predicted"/>
<keyword evidence="1" id="KW-0813">Transport</keyword>
<evidence type="ECO:0000256" key="2">
    <source>
        <dbReference type="ARBA" id="ARBA00022741"/>
    </source>
</evidence>
<feature type="domain" description="ABC transporter" evidence="4">
    <location>
        <begin position="8"/>
        <end position="241"/>
    </location>
</feature>
<evidence type="ECO:0000259" key="4">
    <source>
        <dbReference type="PROSITE" id="PS50893"/>
    </source>
</evidence>
<dbReference type="CDD" id="cd03219">
    <property type="entry name" value="ABC_Mj1267_LivG_branched"/>
    <property type="match status" value="1"/>
</dbReference>
<gene>
    <name evidence="5" type="ORF">OVN18_09670</name>
</gene>
<accession>A0A9E8MJQ3</accession>
<dbReference type="GO" id="GO:1903805">
    <property type="term" value="P:L-valine import across plasma membrane"/>
    <property type="evidence" value="ECO:0007669"/>
    <property type="project" value="TreeGrafter"/>
</dbReference>
<dbReference type="SMART" id="SM00382">
    <property type="entry name" value="AAA"/>
    <property type="match status" value="1"/>
</dbReference>
<dbReference type="InterPro" id="IPR051120">
    <property type="entry name" value="ABC_AA/LPS_Transport"/>
</dbReference>
<dbReference type="GO" id="GO:0015188">
    <property type="term" value="F:L-isoleucine transmembrane transporter activity"/>
    <property type="evidence" value="ECO:0007669"/>
    <property type="project" value="TreeGrafter"/>
</dbReference>
<dbReference type="GO" id="GO:0015192">
    <property type="term" value="F:L-phenylalanine transmembrane transporter activity"/>
    <property type="evidence" value="ECO:0007669"/>
    <property type="project" value="TreeGrafter"/>
</dbReference>
<evidence type="ECO:0000256" key="3">
    <source>
        <dbReference type="ARBA" id="ARBA00022840"/>
    </source>
</evidence>
<dbReference type="InterPro" id="IPR027417">
    <property type="entry name" value="P-loop_NTPase"/>
</dbReference>
<dbReference type="Pfam" id="PF00005">
    <property type="entry name" value="ABC_tran"/>
    <property type="match status" value="1"/>
</dbReference>
<dbReference type="GO" id="GO:0005524">
    <property type="term" value="F:ATP binding"/>
    <property type="evidence" value="ECO:0007669"/>
    <property type="project" value="UniProtKB-KW"/>
</dbReference>
<dbReference type="GO" id="GO:0042941">
    <property type="term" value="P:D-alanine transmembrane transport"/>
    <property type="evidence" value="ECO:0007669"/>
    <property type="project" value="TreeGrafter"/>
</dbReference>
<dbReference type="SUPFAM" id="SSF52540">
    <property type="entry name" value="P-loop containing nucleoside triphosphate hydrolases"/>
    <property type="match status" value="1"/>
</dbReference>
<keyword evidence="2" id="KW-0547">Nucleotide-binding</keyword>
<dbReference type="PANTHER" id="PTHR45772:SF7">
    <property type="entry name" value="AMINO ACID ABC TRANSPORTER ATP-BINDING PROTEIN"/>
    <property type="match status" value="1"/>
</dbReference>
<dbReference type="PROSITE" id="PS50893">
    <property type="entry name" value="ABC_TRANSPORTER_2"/>
    <property type="match status" value="1"/>
</dbReference>
<evidence type="ECO:0000313" key="5">
    <source>
        <dbReference type="EMBL" id="WAB80829.1"/>
    </source>
</evidence>
<dbReference type="KEGG" id="mdb:OVN18_09670"/>
<dbReference type="InterPro" id="IPR003439">
    <property type="entry name" value="ABC_transporter-like_ATP-bd"/>
</dbReference>
<dbReference type="InterPro" id="IPR003593">
    <property type="entry name" value="AAA+_ATPase"/>
</dbReference>
<dbReference type="Gene3D" id="3.40.50.300">
    <property type="entry name" value="P-loop containing nucleotide triphosphate hydrolases"/>
    <property type="match status" value="1"/>
</dbReference>
<keyword evidence="3 5" id="KW-0067">ATP-binding</keyword>
<dbReference type="GO" id="GO:0016887">
    <property type="term" value="F:ATP hydrolysis activity"/>
    <property type="evidence" value="ECO:0007669"/>
    <property type="project" value="InterPro"/>
</dbReference>
<protein>
    <submittedName>
        <fullName evidence="5">ABC transporter ATP-binding protein</fullName>
    </submittedName>
</protein>
<dbReference type="InterPro" id="IPR032823">
    <property type="entry name" value="BCA_ABC_TP_C"/>
</dbReference>
<dbReference type="GO" id="GO:0005886">
    <property type="term" value="C:plasma membrane"/>
    <property type="evidence" value="ECO:0007669"/>
    <property type="project" value="TreeGrafter"/>
</dbReference>
<dbReference type="PANTHER" id="PTHR45772">
    <property type="entry name" value="CONSERVED COMPONENT OF ABC TRANSPORTER FOR NATURAL AMINO ACIDS-RELATED"/>
    <property type="match status" value="1"/>
</dbReference>
<dbReference type="EMBL" id="CP113089">
    <property type="protein sequence ID" value="WAB80829.1"/>
    <property type="molecule type" value="Genomic_DNA"/>
</dbReference>
<keyword evidence="6" id="KW-1185">Reference proteome</keyword>
<organism evidence="5 6">
    <name type="scientific">Microcella daejeonensis</name>
    <dbReference type="NCBI Taxonomy" id="2994971"/>
    <lineage>
        <taxon>Bacteria</taxon>
        <taxon>Bacillati</taxon>
        <taxon>Actinomycetota</taxon>
        <taxon>Actinomycetes</taxon>
        <taxon>Micrococcales</taxon>
        <taxon>Microbacteriaceae</taxon>
        <taxon>Microcella</taxon>
    </lineage>
</organism>
<dbReference type="Proteomes" id="UP001164706">
    <property type="component" value="Chromosome"/>
</dbReference>
<evidence type="ECO:0000256" key="1">
    <source>
        <dbReference type="ARBA" id="ARBA00022448"/>
    </source>
</evidence>